<evidence type="ECO:0000256" key="2">
    <source>
        <dbReference type="SAM" id="Phobius"/>
    </source>
</evidence>
<dbReference type="InterPro" id="IPR018392">
    <property type="entry name" value="LysM"/>
</dbReference>
<keyword evidence="2" id="KW-1133">Transmembrane helix</keyword>
<feature type="transmembrane region" description="Helical" evidence="2">
    <location>
        <begin position="79"/>
        <end position="100"/>
    </location>
</feature>
<evidence type="ECO:0000256" key="1">
    <source>
        <dbReference type="SAM" id="MobiDB-lite"/>
    </source>
</evidence>
<feature type="compositionally biased region" description="Low complexity" evidence="1">
    <location>
        <begin position="13"/>
        <end position="26"/>
    </location>
</feature>
<dbReference type="InterPro" id="IPR036779">
    <property type="entry name" value="LysM_dom_sf"/>
</dbReference>
<evidence type="ECO:0000313" key="5">
    <source>
        <dbReference type="Proteomes" id="UP001139264"/>
    </source>
</evidence>
<feature type="region of interest" description="Disordered" evidence="1">
    <location>
        <begin position="1"/>
        <end position="64"/>
    </location>
</feature>
<gene>
    <name evidence="4" type="ORF">LJ751_10775</name>
</gene>
<feature type="domain" description="LysM" evidence="3">
    <location>
        <begin position="121"/>
        <end position="167"/>
    </location>
</feature>
<reference evidence="4" key="1">
    <citation type="submission" date="2021-10" db="EMBL/GenBank/DDBJ databases">
        <title>Novel species in genus Arthrobacter.</title>
        <authorList>
            <person name="Liu Y."/>
        </authorList>
    </citation>
    <scope>NUCLEOTIDE SEQUENCE</scope>
    <source>
        <strain evidence="4">Zg-Y809</strain>
    </source>
</reference>
<keyword evidence="2" id="KW-0472">Membrane</keyword>
<dbReference type="AlphaFoldDB" id="A0A9X1M214"/>
<evidence type="ECO:0000313" key="4">
    <source>
        <dbReference type="EMBL" id="MCC3269844.1"/>
    </source>
</evidence>
<dbReference type="Pfam" id="PF01476">
    <property type="entry name" value="LysM"/>
    <property type="match status" value="1"/>
</dbReference>
<organism evidence="4 5">
    <name type="scientific">Arthrobacter gengyunqii</name>
    <dbReference type="NCBI Taxonomy" id="2886940"/>
    <lineage>
        <taxon>Bacteria</taxon>
        <taxon>Bacillati</taxon>
        <taxon>Actinomycetota</taxon>
        <taxon>Actinomycetes</taxon>
        <taxon>Micrococcales</taxon>
        <taxon>Micrococcaceae</taxon>
        <taxon>Arthrobacter</taxon>
    </lineage>
</organism>
<dbReference type="Gene3D" id="3.10.350.10">
    <property type="entry name" value="LysM domain"/>
    <property type="match status" value="1"/>
</dbReference>
<dbReference type="RefSeq" id="WP_227908181.1">
    <property type="nucleotide sequence ID" value="NZ_CP095461.1"/>
</dbReference>
<evidence type="ECO:0000259" key="3">
    <source>
        <dbReference type="Pfam" id="PF01476"/>
    </source>
</evidence>
<dbReference type="CDD" id="cd00118">
    <property type="entry name" value="LysM"/>
    <property type="match status" value="1"/>
</dbReference>
<dbReference type="Proteomes" id="UP001139264">
    <property type="component" value="Unassembled WGS sequence"/>
</dbReference>
<accession>A0A9X1M214</accession>
<sequence>MTTQTVPPAQKASSLDSSTLDSSTLLQARVPAQSAVHGATQDTASAPNAPAARTGSPLQAESPVPVKPQALRLTRRGRLVFIGVPLMLAAAAALTVLGFFTAPAMASNGGPEVTQTVQVSVAAGDSLWGLAHEFAPDRDPRDVMDDIMELNNLTDPRLAVGAQLYIPIER</sequence>
<comment type="caution">
    <text evidence="4">The sequence shown here is derived from an EMBL/GenBank/DDBJ whole genome shotgun (WGS) entry which is preliminary data.</text>
</comment>
<name>A0A9X1M214_9MICC</name>
<protein>
    <submittedName>
        <fullName evidence="4">LysM peptidoglycan-binding domain-containing protein</fullName>
    </submittedName>
</protein>
<proteinExistence type="predicted"/>
<keyword evidence="2" id="KW-0812">Transmembrane</keyword>
<dbReference type="EMBL" id="JAJFZP010000008">
    <property type="protein sequence ID" value="MCC3269844.1"/>
    <property type="molecule type" value="Genomic_DNA"/>
</dbReference>